<sequence length="1235" mass="134841">MKKLFTFLILLIYGVISVRGQQNLPFSTDFTTNSFTLVNGNETNKWHHGTATGNTGAALYVSNNNGTANAYTNNSTSTVHAYVDLNIPAGSTFLTVEFDWKGIGENNYDRMFVYLAPTSFTPVAGVQITTGNGITQVGGQFALKNNWQHFVDTSVNASAFAGNTMRLIFQWRNDGSVGTNPPAAIDNVSVFVPNCFITQNQRITATTMNSATVAWDPSPPAPAMGYEYYLSPTGAPPTPTTVGTPTMNTTATFTGLALYTSYRWWVRAVCSATDKSSWEEGPEILLGQIGTGNTTMSNLPINSCWGYNYSQMIYTAAEVTSAVGSGRVITKIKYFVQSVAANPARYAEWKIFMANTNKNDFTSDTDWIPHNQFVQVFNGNIPAHTAGQWMEIELDTPFIWDGGSNLVIAVDENTQGYSCTTQWGSYSANNVSRGIQYQNDNTNPDPASPPSATSRPTNLPRLRMEALPLPPCSLAAPTNAVTQNITDNSARLTWQPVQADAYVLQWRQVTTPASPWITVNPNPVLSFYNLTGLNEQTQYEYRVAHICNGTQGAFNAPVRFTTLPLMYCGSNSTANPSDEHITNVTIDPAGFPVLPTFSFNSTASAYTDNYLDATKRIRLVKGSTGNTISVSKGFGQNPVNVAISAWIDFNRDGAFDANEQIFNSAPNQVTPVTGTFDVPAVVYTGNHPTRMRVIARKTNSPNACGTYPDGETEDYAVEFVDMIPCDNSAPQNVAINNITSNSATVNWTADPGGAEYVIRYRELGQTAWLAAFPAASLANMLNLTNLTPATSYELSIAAICGGIEGTPVIKTFDTPCSDEPVTNLQVTQIGTTTAEVSWDPINTATYVLQYKSLSAAAWQSINLSATNYTLTNLTPNVTYQVRVATVCSGVTNPFSTPEVFTTFPTCEMPPVGLTISDITMTEAFIEWTPTPGVSAYVLEWRRVGSNAGWNVINLNVNEYLLTGLTEDTRYEVRIAHVCNGGRQGYTAVYEFMTPVLKYCEMAPTTVGDDYITNVTVNAVGYQEMTNNSTASGYTSFVAVPDAFVKLIRGSQNNKITVNKAWRGNSARNAGVTVWIDFNRDGIFSNHERILISPANGQDVVEGTFSVPADSFVTGTDGKFTVMRVAMSKGKSPEICTDFQSGEVEDYRVIISTIDQFETVDKEVVNIYPVPAKEVLHITLVENGTKYTIYNSTGQVVHVGEIFNNKIELDNIISGVYVIDIDSEQYGRVIKRFIKH</sequence>
<feature type="region of interest" description="Disordered" evidence="3">
    <location>
        <begin position="435"/>
        <end position="458"/>
    </location>
</feature>
<evidence type="ECO:0000256" key="1">
    <source>
        <dbReference type="ARBA" id="ARBA00022729"/>
    </source>
</evidence>
<name>A0A376BYP0_9FLAO</name>
<dbReference type="InterPro" id="IPR026444">
    <property type="entry name" value="Secre_tail"/>
</dbReference>
<feature type="domain" description="Fibronectin type-III" evidence="4">
    <location>
        <begin position="820"/>
        <end position="905"/>
    </location>
</feature>
<evidence type="ECO:0000259" key="4">
    <source>
        <dbReference type="PROSITE" id="PS50853"/>
    </source>
</evidence>
<dbReference type="Gene3D" id="2.60.40.10">
    <property type="entry name" value="Immunoglobulins"/>
    <property type="match status" value="5"/>
</dbReference>
<keyword evidence="2" id="KW-0677">Repeat</keyword>
<dbReference type="SUPFAM" id="SSF49265">
    <property type="entry name" value="Fibronectin type III"/>
    <property type="match status" value="4"/>
</dbReference>
<feature type="domain" description="Fibronectin type-III" evidence="4">
    <location>
        <begin position="197"/>
        <end position="289"/>
    </location>
</feature>
<dbReference type="InterPro" id="IPR045474">
    <property type="entry name" value="GEVED"/>
</dbReference>
<dbReference type="PROSITE" id="PS50853">
    <property type="entry name" value="FN3"/>
    <property type="match status" value="5"/>
</dbReference>
<dbReference type="PANTHER" id="PTHR46708">
    <property type="entry name" value="TENASCIN"/>
    <property type="match status" value="1"/>
</dbReference>
<dbReference type="AlphaFoldDB" id="A0A376BYP0"/>
<dbReference type="NCBIfam" id="TIGR04183">
    <property type="entry name" value="Por_Secre_tail"/>
    <property type="match status" value="1"/>
</dbReference>
<organism evidence="5 6">
    <name type="scientific">Bergeyella zoohelcum</name>
    <dbReference type="NCBI Taxonomy" id="1015"/>
    <lineage>
        <taxon>Bacteria</taxon>
        <taxon>Pseudomonadati</taxon>
        <taxon>Bacteroidota</taxon>
        <taxon>Flavobacteriia</taxon>
        <taxon>Flavobacteriales</taxon>
        <taxon>Weeksellaceae</taxon>
        <taxon>Bergeyella</taxon>
    </lineage>
</organism>
<dbReference type="EMBL" id="UFTJ01000001">
    <property type="protein sequence ID" value="SSZ46762.1"/>
    <property type="molecule type" value="Genomic_DNA"/>
</dbReference>
<keyword evidence="1" id="KW-0732">Signal</keyword>
<dbReference type="Pfam" id="PF18962">
    <property type="entry name" value="Por_Secre_tail"/>
    <property type="match status" value="1"/>
</dbReference>
<accession>A0A376BYP0</accession>
<evidence type="ECO:0000313" key="5">
    <source>
        <dbReference type="EMBL" id="SSZ46762.1"/>
    </source>
</evidence>
<proteinExistence type="predicted"/>
<dbReference type="InterPro" id="IPR003961">
    <property type="entry name" value="FN3_dom"/>
</dbReference>
<dbReference type="CDD" id="cd00063">
    <property type="entry name" value="FN3"/>
    <property type="match status" value="5"/>
</dbReference>
<dbReference type="InterPro" id="IPR013783">
    <property type="entry name" value="Ig-like_fold"/>
</dbReference>
<dbReference type="Pfam" id="PF00041">
    <property type="entry name" value="fn3"/>
    <property type="match status" value="5"/>
</dbReference>
<dbReference type="SMART" id="SM00060">
    <property type="entry name" value="FN3"/>
    <property type="match status" value="5"/>
</dbReference>
<evidence type="ECO:0000313" key="6">
    <source>
        <dbReference type="Proteomes" id="UP000255515"/>
    </source>
</evidence>
<feature type="compositionally biased region" description="Low complexity" evidence="3">
    <location>
        <begin position="439"/>
        <end position="458"/>
    </location>
</feature>
<evidence type="ECO:0000256" key="3">
    <source>
        <dbReference type="SAM" id="MobiDB-lite"/>
    </source>
</evidence>
<dbReference type="PANTHER" id="PTHR46708:SF2">
    <property type="entry name" value="FIBRONECTIN TYPE-III DOMAIN-CONTAINING PROTEIN"/>
    <property type="match status" value="1"/>
</dbReference>
<gene>
    <name evidence="5" type="ORF">NCTC11661_00416</name>
</gene>
<dbReference type="InterPro" id="IPR050991">
    <property type="entry name" value="ECM_Regulatory_Proteins"/>
</dbReference>
<feature type="domain" description="Fibronectin type-III" evidence="4">
    <location>
        <begin position="909"/>
        <end position="996"/>
    </location>
</feature>
<dbReference type="InterPro" id="IPR036116">
    <property type="entry name" value="FN3_sf"/>
</dbReference>
<dbReference type="RefSeq" id="WP_002686942.1">
    <property type="nucleotide sequence ID" value="NZ_UFTJ01000001.1"/>
</dbReference>
<feature type="domain" description="Fibronectin type-III" evidence="4">
    <location>
        <begin position="729"/>
        <end position="818"/>
    </location>
</feature>
<evidence type="ECO:0000256" key="2">
    <source>
        <dbReference type="ARBA" id="ARBA00022737"/>
    </source>
</evidence>
<dbReference type="Pfam" id="PF20009">
    <property type="entry name" value="GEVED"/>
    <property type="match status" value="2"/>
</dbReference>
<reference evidence="5 6" key="1">
    <citation type="submission" date="2018-06" db="EMBL/GenBank/DDBJ databases">
        <authorList>
            <consortium name="Pathogen Informatics"/>
            <person name="Doyle S."/>
        </authorList>
    </citation>
    <scope>NUCLEOTIDE SEQUENCE [LARGE SCALE GENOMIC DNA]</scope>
    <source>
        <strain evidence="5 6">NCTC11661</strain>
    </source>
</reference>
<feature type="domain" description="Fibronectin type-III" evidence="4">
    <location>
        <begin position="476"/>
        <end position="565"/>
    </location>
</feature>
<protein>
    <submittedName>
        <fullName evidence="5">Por secretion system C-terminal sorting domain</fullName>
    </submittedName>
</protein>
<dbReference type="Proteomes" id="UP000255515">
    <property type="component" value="Unassembled WGS sequence"/>
</dbReference>